<organism evidence="1 2">
    <name type="scientific">Lachnospira multipara</name>
    <dbReference type="NCBI Taxonomy" id="28051"/>
    <lineage>
        <taxon>Bacteria</taxon>
        <taxon>Bacillati</taxon>
        <taxon>Bacillota</taxon>
        <taxon>Clostridia</taxon>
        <taxon>Lachnospirales</taxon>
        <taxon>Lachnospiraceae</taxon>
        <taxon>Lachnospira</taxon>
    </lineage>
</organism>
<dbReference type="AlphaFoldDB" id="A0A1H5S468"/>
<dbReference type="STRING" id="1410661.GCA_000702205_00034"/>
<dbReference type="Proteomes" id="UP000236726">
    <property type="component" value="Unassembled WGS sequence"/>
</dbReference>
<name>A0A1H5S468_9FIRM</name>
<evidence type="ECO:0000313" key="1">
    <source>
        <dbReference type="EMBL" id="SEF45144.1"/>
    </source>
</evidence>
<evidence type="ECO:0008006" key="3">
    <source>
        <dbReference type="Google" id="ProtNLM"/>
    </source>
</evidence>
<reference evidence="1 2" key="1">
    <citation type="submission" date="2016-10" db="EMBL/GenBank/DDBJ databases">
        <authorList>
            <person name="de Groot N.N."/>
        </authorList>
    </citation>
    <scope>NUCLEOTIDE SEQUENCE [LARGE SCALE GENOMIC DNA]</scope>
    <source>
        <strain evidence="1 2">D15d</strain>
    </source>
</reference>
<sequence length="1193" mass="136849">MKKIQSLKDIISFNSSFKTAVNLYLSLNKPEKVLGYIPTRSSIRVMGDYLENLIKNKEQATLFVGPYGKGKSHLLLVLMAIISMDRTPSNKKIIDDLITKVKKDDEIGAGVADSIAEMWNRKKYLPVLISGSSGDLNQAFLYGLNEAIKRDKCLEGLAPDTYFSIAIERIEDWKSNYKDTYIAFEKEVAKTGNSINELLADLKMCSSGALEIFKKIYPMVTAGSEFNPMAVSDVLPLYKGICEKLVEEYEYGGMYVVFDEFSKFIESQDGSAAGSNMKLIQDVCELATESKNAPIFFTMVAHKSIKEYGKYLSTDIINSFTGIEGRIVEKFFVTSSKNNYELIRNAIIKNEDELKEIEHVHNVIDEESLGKYHQIPAFKNFPKKEFESIILKGCYPLNPIASYLLLNISEKVAQNERTLFTFISNDEPNSLLRFVANHDSQKEWSVGADLIYDYFAPLFKKDVSNEFIHNVWLSAEYVLDKCDSENKKKVVKALAIILIVNKEDELPATRNYIALSLDVPGCQQIVDELDACELIYKKSATNTYAFKTRAGSELKSEIKRQRELKGDNVNYAKALLKLTGNYYVTPRRYNAQHCMTRYFTNEYMLVEDFLNINDAEALLSNPNGDGKVITLFSFETIKQEQVKKHLTDLNDDRLVVVCPKEKLKIQKQLKDYEIVQELQENSTFTNNNAVLKRELPLLLDDLTANIENVLSLIYEDEDVTKVFRYSIKNEKLIKSNGVEKVVSECCEEVYDETPIINNEMVNRQFVTTGQTKKARLSIIDTILKHNCLDEYGEGFNQEATIYRSLFIKNGLLSGNNDGLHKILDRINAYIDSCCDQKVSFDVLIKELTSKPYGMRLGVIPIFVAHVLAERHEDIVVYFANQEVQLSAEIVVNMCEHAKDYELFVSKEDIEKEKYIKELNERFKISENRNLSSNRIKDIVICMQRWFRALPQATRNLVDIEKYEKDDSIIDQMKSIRKAMQTVEFNPFEMLFVSFPKEFGTTSLIETFEIIDKRVDDFEDYFFKIQNAVVDELFKAWNTRREKDKLYHAIQEWYENQSEAAKHGLYDGRITNFMSCIESLNTHNNEQVALKMAKAVTNVYAENWNSGALDEFIEELIKLKNEIESIKDGDSAGEYTLSFYDKNGDKKTKNYSYASEGTGSVLRNILEDTLDEYDDLSVNDRVAILLEMIDKITR</sequence>
<evidence type="ECO:0000313" key="2">
    <source>
        <dbReference type="Proteomes" id="UP000236726"/>
    </source>
</evidence>
<gene>
    <name evidence="1" type="ORF">SAMN05216537_10247</name>
</gene>
<proteinExistence type="predicted"/>
<keyword evidence="2" id="KW-1185">Reference proteome</keyword>
<accession>A0A1H5S468</accession>
<dbReference type="EMBL" id="FNUL01000002">
    <property type="protein sequence ID" value="SEF45144.1"/>
    <property type="molecule type" value="Genomic_DNA"/>
</dbReference>
<protein>
    <recommendedName>
        <fullName evidence="3">ATP-binding protein</fullName>
    </recommendedName>
</protein>